<evidence type="ECO:0000256" key="1">
    <source>
        <dbReference type="SAM" id="Phobius"/>
    </source>
</evidence>
<evidence type="ECO:0000313" key="4">
    <source>
        <dbReference type="Proteomes" id="UP000602284"/>
    </source>
</evidence>
<feature type="domain" description="HD-GYP" evidence="2">
    <location>
        <begin position="366"/>
        <end position="561"/>
    </location>
</feature>
<keyword evidence="4" id="KW-1185">Reference proteome</keyword>
<dbReference type="Pfam" id="PF13487">
    <property type="entry name" value="HD_5"/>
    <property type="match status" value="1"/>
</dbReference>
<feature type="transmembrane region" description="Helical" evidence="1">
    <location>
        <begin position="12"/>
        <end position="33"/>
    </location>
</feature>
<sequence>MLSRVLNLSTTYASVGLGVLGVLLVLSFLVIIWQGRVRRRHALQLQQATRLLKNIKPSAGVENNLNIILETYSGILDAHGYAFYLLDEAQNKYLLKSVRHLHDDKGKKASPSYNRLAPDKKETYQPPISLQNEGIGKSMELIHEGRVPLLSIPLGTGKGLIRIGPISSIPGRVRKQLEFVNELLPQVVDVLVETDRMKIQTDIVVTSETALRSVSSMALNSDAVMKKAIEMFATSMGIADGFIMFQTKGGFQIPVSFGWSASQENAIYRDREVGAQLWRAIAQREDVVIRHNNAQYPKLSGLLNARGHEVLLIGKFSDSIRTGLLVCRVDTTVDTGLSEEQFSTSMRSLSKALSRLLRIQNTIKPMTNNYIELLKLLSKTIDDLNPYTVGYSELMSRYSIIIAQEMGLPQREIQDIALAAYLSNIGVLGLSEELYLKEGKFSEIEFEKMKLHAEVGAEIIEMLLGNQAVGSYIRYHHERMDGHGYPEGLSGGDIPVGAKIIAVVQTFLAKINGRKYRTPLPFDKALELLKNSAGAQLDPQVVDALVRWYQRKRGTVKNTGRALGPCWEMTCSTAEVCANCPAFGQVHQNCWEMDRNNCQAHGKSCESCFVYTEAMARKTSLGGKVV</sequence>
<evidence type="ECO:0000259" key="2">
    <source>
        <dbReference type="PROSITE" id="PS51832"/>
    </source>
</evidence>
<dbReference type="InterPro" id="IPR003607">
    <property type="entry name" value="HD/PDEase_dom"/>
</dbReference>
<dbReference type="Proteomes" id="UP000602284">
    <property type="component" value="Unassembled WGS sequence"/>
</dbReference>
<name>A0ABS1JFI5_9BACL</name>
<keyword evidence="1" id="KW-0472">Membrane</keyword>
<proteinExistence type="predicted"/>
<dbReference type="PANTHER" id="PTHR43155:SF2">
    <property type="entry name" value="CYCLIC DI-GMP PHOSPHODIESTERASE PA4108"/>
    <property type="match status" value="1"/>
</dbReference>
<dbReference type="InterPro" id="IPR037522">
    <property type="entry name" value="HD_GYP_dom"/>
</dbReference>
<reference evidence="3 4" key="1">
    <citation type="submission" date="2021-01" db="EMBL/GenBank/DDBJ databases">
        <title>Tumebacillus sp. strain ITR2 16S ribosomal RNA gene Genome sequencing and assembly.</title>
        <authorList>
            <person name="Kang M."/>
        </authorList>
    </citation>
    <scope>NUCLEOTIDE SEQUENCE [LARGE SCALE GENOMIC DNA]</scope>
    <source>
        <strain evidence="3 4">ITR2</strain>
    </source>
</reference>
<gene>
    <name evidence="3" type="ORF">JJB07_20690</name>
</gene>
<keyword evidence="1" id="KW-0812">Transmembrane</keyword>
<dbReference type="PANTHER" id="PTHR43155">
    <property type="entry name" value="CYCLIC DI-GMP PHOSPHODIESTERASE PA4108-RELATED"/>
    <property type="match status" value="1"/>
</dbReference>
<protein>
    <submittedName>
        <fullName evidence="3">HD domain-containing protein</fullName>
    </submittedName>
</protein>
<organism evidence="3 4">
    <name type="scientific">Tumebacillus amylolyticus</name>
    <dbReference type="NCBI Taxonomy" id="2801339"/>
    <lineage>
        <taxon>Bacteria</taxon>
        <taxon>Bacillati</taxon>
        <taxon>Bacillota</taxon>
        <taxon>Bacilli</taxon>
        <taxon>Bacillales</taxon>
        <taxon>Alicyclobacillaceae</taxon>
        <taxon>Tumebacillus</taxon>
    </lineage>
</organism>
<evidence type="ECO:0000313" key="3">
    <source>
        <dbReference type="EMBL" id="MBL0389013.1"/>
    </source>
</evidence>
<dbReference type="EMBL" id="JAEQNB010000008">
    <property type="protein sequence ID" value="MBL0389013.1"/>
    <property type="molecule type" value="Genomic_DNA"/>
</dbReference>
<keyword evidence="1" id="KW-1133">Transmembrane helix</keyword>
<dbReference type="CDD" id="cd00077">
    <property type="entry name" value="HDc"/>
    <property type="match status" value="1"/>
</dbReference>
<comment type="caution">
    <text evidence="3">The sequence shown here is derived from an EMBL/GenBank/DDBJ whole genome shotgun (WGS) entry which is preliminary data.</text>
</comment>
<dbReference type="RefSeq" id="WP_201638016.1">
    <property type="nucleotide sequence ID" value="NZ_JAEQNB010000008.1"/>
</dbReference>
<accession>A0ABS1JFI5</accession>
<dbReference type="PROSITE" id="PS51832">
    <property type="entry name" value="HD_GYP"/>
    <property type="match status" value="1"/>
</dbReference>
<dbReference type="Gene3D" id="1.10.3210.10">
    <property type="entry name" value="Hypothetical protein af1432"/>
    <property type="match status" value="1"/>
</dbReference>
<dbReference type="SUPFAM" id="SSF109604">
    <property type="entry name" value="HD-domain/PDEase-like"/>
    <property type="match status" value="1"/>
</dbReference>